<feature type="signal peptide" evidence="1">
    <location>
        <begin position="1"/>
        <end position="39"/>
    </location>
</feature>
<accession>A0ABR7LJX8</accession>
<evidence type="ECO:0000313" key="3">
    <source>
        <dbReference type="Proteomes" id="UP000805614"/>
    </source>
</evidence>
<dbReference type="SUPFAM" id="SSF50965">
    <property type="entry name" value="Galactose oxidase, central domain"/>
    <property type="match status" value="1"/>
</dbReference>
<dbReference type="InterPro" id="IPR011043">
    <property type="entry name" value="Gal_Oxase/kelch_b-propeller"/>
</dbReference>
<gene>
    <name evidence="2" type="ORF">HKK74_06130</name>
</gene>
<evidence type="ECO:0000313" key="2">
    <source>
        <dbReference type="EMBL" id="MBC6465071.1"/>
    </source>
</evidence>
<reference evidence="2 3" key="1">
    <citation type="submission" date="2020-06" db="EMBL/GenBank/DDBJ databases">
        <title>Actinomadura xiongansis sp. nov., isolated from soil of Baiyangdian.</title>
        <authorList>
            <person name="Zhang X."/>
        </authorList>
    </citation>
    <scope>NUCLEOTIDE SEQUENCE [LARGE SCALE GENOMIC DNA]</scope>
    <source>
        <strain evidence="2 3">HBUM206468</strain>
    </source>
</reference>
<comment type="caution">
    <text evidence="2">The sequence shown here is derived from an EMBL/GenBank/DDBJ whole genome shotgun (WGS) entry which is preliminary data.</text>
</comment>
<keyword evidence="1" id="KW-0732">Signal</keyword>
<dbReference type="RefSeq" id="WP_187242088.1">
    <property type="nucleotide sequence ID" value="NZ_BAAAOK010000017.1"/>
</dbReference>
<sequence>MSVVGLKPARTWRVRMFAAGSALALLVLSLLVVADPGHAAEPPGWTVVHRTPVTPLTDLVDIVATGPGDAWAVGQESAPEGGVRTLVLHWTGGSWVRHPSPPTLTQLRAAAASSPNNLWVLGNTDEGTVLTFRWDGTRWTDGAKLPGDVHATGVATAGPGSAHVSGYRYDDAVEAHRPALLRWNGAGWVDAPLPVLAPGTLEGVSVSADPDGPIARPGFWAVGTERVPGERSRTLALRYDGTSWHRVPTPEVAEKADQSAVLIDVAPSGTGEAWAVGVFQAPEASNGILLHWDGAEWSLKPAKESVTDFRDVTPDGSGGAWAMNESEIWHFANGTWTPSPLPLPALLHGIAWIPGTQSTWSAGSHSSRSGAEGVIMLAGDLPLRR</sequence>
<evidence type="ECO:0000256" key="1">
    <source>
        <dbReference type="SAM" id="SignalP"/>
    </source>
</evidence>
<organism evidence="2 3">
    <name type="scientific">Actinomadura alba</name>
    <dbReference type="NCBI Taxonomy" id="406431"/>
    <lineage>
        <taxon>Bacteria</taxon>
        <taxon>Bacillati</taxon>
        <taxon>Actinomycetota</taxon>
        <taxon>Actinomycetes</taxon>
        <taxon>Streptosporangiales</taxon>
        <taxon>Thermomonosporaceae</taxon>
        <taxon>Actinomadura</taxon>
    </lineage>
</organism>
<keyword evidence="3" id="KW-1185">Reference proteome</keyword>
<dbReference type="EMBL" id="JABVEC010000003">
    <property type="protein sequence ID" value="MBC6465071.1"/>
    <property type="molecule type" value="Genomic_DNA"/>
</dbReference>
<name>A0ABR7LJX8_9ACTN</name>
<feature type="chain" id="PRO_5046701865" evidence="1">
    <location>
        <begin position="40"/>
        <end position="385"/>
    </location>
</feature>
<protein>
    <submittedName>
        <fullName evidence="2">Uncharacterized protein</fullName>
    </submittedName>
</protein>
<dbReference type="Proteomes" id="UP000805614">
    <property type="component" value="Unassembled WGS sequence"/>
</dbReference>
<proteinExistence type="predicted"/>